<proteinExistence type="inferred from homology"/>
<feature type="domain" description="UPF0033" evidence="2">
    <location>
        <begin position="10"/>
        <end position="34"/>
    </location>
</feature>
<name>A0A0F3GT38_9BACT</name>
<dbReference type="Pfam" id="PF01206">
    <property type="entry name" value="TusA"/>
    <property type="match status" value="1"/>
</dbReference>
<reference evidence="3 4" key="1">
    <citation type="submission" date="2015-02" db="EMBL/GenBank/DDBJ databases">
        <title>Single-cell genomics of uncultivated deep-branching MTB reveals a conserved set of magnetosome genes.</title>
        <authorList>
            <person name="Kolinko S."/>
            <person name="Richter M."/>
            <person name="Glockner F.O."/>
            <person name="Brachmann A."/>
            <person name="Schuler D."/>
        </authorList>
    </citation>
    <scope>NUCLEOTIDE SEQUENCE [LARGE SCALE GENOMIC DNA]</scope>
    <source>
        <strain evidence="3">TM-1</strain>
    </source>
</reference>
<dbReference type="PANTHER" id="PTHR33279:SF19">
    <property type="entry name" value="SSL1707 PROTEIN"/>
    <property type="match status" value="1"/>
</dbReference>
<protein>
    <submittedName>
        <fullName evidence="3">SirA family protein</fullName>
    </submittedName>
</protein>
<keyword evidence="4" id="KW-1185">Reference proteome</keyword>
<dbReference type="InterPro" id="IPR001455">
    <property type="entry name" value="TusA-like"/>
</dbReference>
<dbReference type="SUPFAM" id="SSF64307">
    <property type="entry name" value="SirA-like"/>
    <property type="match status" value="1"/>
</dbReference>
<dbReference type="Gene3D" id="3.30.110.40">
    <property type="entry name" value="TusA-like domain"/>
    <property type="match status" value="1"/>
</dbReference>
<dbReference type="EMBL" id="LACI01001146">
    <property type="protein sequence ID" value="KJU85140.1"/>
    <property type="molecule type" value="Genomic_DNA"/>
</dbReference>
<gene>
    <name evidence="3" type="ORF">MBAV_002665</name>
</gene>
<comment type="caution">
    <text evidence="3">The sequence shown here is derived from an EMBL/GenBank/DDBJ whole genome shotgun (WGS) entry which is preliminary data.</text>
</comment>
<dbReference type="AlphaFoldDB" id="A0A0F3GT38"/>
<organism evidence="3 4">
    <name type="scientific">Candidatus Magnetobacterium bavaricum</name>
    <dbReference type="NCBI Taxonomy" id="29290"/>
    <lineage>
        <taxon>Bacteria</taxon>
        <taxon>Pseudomonadati</taxon>
        <taxon>Nitrospirota</taxon>
        <taxon>Thermodesulfovibrionia</taxon>
        <taxon>Thermodesulfovibrionales</taxon>
        <taxon>Candidatus Magnetobacteriaceae</taxon>
        <taxon>Candidatus Magnetobacterium</taxon>
    </lineage>
</organism>
<dbReference type="PANTHER" id="PTHR33279">
    <property type="entry name" value="SULFUR CARRIER PROTEIN YEDF-RELATED"/>
    <property type="match status" value="1"/>
</dbReference>
<dbReference type="InterPro" id="IPR036868">
    <property type="entry name" value="TusA-like_sf"/>
</dbReference>
<accession>A0A0F3GT38</accession>
<dbReference type="PROSITE" id="PS01148">
    <property type="entry name" value="UPF0033"/>
    <property type="match status" value="1"/>
</dbReference>
<dbReference type="CDD" id="cd00291">
    <property type="entry name" value="SirA_YedF_YeeD"/>
    <property type="match status" value="1"/>
</dbReference>
<sequence length="81" mass="9431">MEDIIPNKRIDIRGLHCPYTFVKSKLAIESMNVGEVLEVVLDYQEASVSIPKSMQDHGHRVLKVDKVNDKDWILLIRKERE</sequence>
<dbReference type="Proteomes" id="UP000033423">
    <property type="component" value="Unassembled WGS sequence"/>
</dbReference>
<evidence type="ECO:0000256" key="1">
    <source>
        <dbReference type="ARBA" id="ARBA00008984"/>
    </source>
</evidence>
<comment type="similarity">
    <text evidence="1">Belongs to the sulfur carrier protein TusA family.</text>
</comment>
<evidence type="ECO:0000259" key="2">
    <source>
        <dbReference type="PROSITE" id="PS01148"/>
    </source>
</evidence>
<evidence type="ECO:0000313" key="3">
    <source>
        <dbReference type="EMBL" id="KJU85140.1"/>
    </source>
</evidence>
<evidence type="ECO:0000313" key="4">
    <source>
        <dbReference type="Proteomes" id="UP000033423"/>
    </source>
</evidence>